<evidence type="ECO:0000313" key="12">
    <source>
        <dbReference type="EMBL" id="MYL48378.1"/>
    </source>
</evidence>
<dbReference type="InterPro" id="IPR014026">
    <property type="entry name" value="UDP-Glc/GDP-Man_DH_dimer"/>
</dbReference>
<dbReference type="EMBL" id="WMEZ01000001">
    <property type="protein sequence ID" value="MYL48378.1"/>
    <property type="molecule type" value="Genomic_DNA"/>
</dbReference>
<dbReference type="PANTHER" id="PTHR43750:SF4">
    <property type="entry name" value="UDP-GLUCOSE 6-DEHYDROGENASE YWQF"/>
    <property type="match status" value="1"/>
</dbReference>
<evidence type="ECO:0000256" key="5">
    <source>
        <dbReference type="ARBA" id="ARBA00023027"/>
    </source>
</evidence>
<dbReference type="SUPFAM" id="SSF52413">
    <property type="entry name" value="UDP-glucose/GDP-mannose dehydrogenase C-terminal domain"/>
    <property type="match status" value="1"/>
</dbReference>
<feature type="active site" description="Nucleophile" evidence="8">
    <location>
        <position position="259"/>
    </location>
</feature>
<dbReference type="InterPro" id="IPR036220">
    <property type="entry name" value="UDP-Glc/GDP-Man_DH_C_sf"/>
</dbReference>
<dbReference type="InterPro" id="IPR001732">
    <property type="entry name" value="UDP-Glc/GDP-Man_DH_N"/>
</dbReference>
<comment type="catalytic activity">
    <reaction evidence="6 7">
        <text>UDP-alpha-D-glucose + 2 NAD(+) + H2O = UDP-alpha-D-glucuronate + 2 NADH + 3 H(+)</text>
        <dbReference type="Rhea" id="RHEA:23596"/>
        <dbReference type="ChEBI" id="CHEBI:15377"/>
        <dbReference type="ChEBI" id="CHEBI:15378"/>
        <dbReference type="ChEBI" id="CHEBI:57540"/>
        <dbReference type="ChEBI" id="CHEBI:57945"/>
        <dbReference type="ChEBI" id="CHEBI:58052"/>
        <dbReference type="ChEBI" id="CHEBI:58885"/>
        <dbReference type="EC" id="1.1.1.22"/>
    </reaction>
</comment>
<dbReference type="EC" id="1.1.1.22" evidence="3 7"/>
<dbReference type="Pfam" id="PF03720">
    <property type="entry name" value="UDPG_MGDP_dh_C"/>
    <property type="match status" value="1"/>
</dbReference>
<dbReference type="NCBIfam" id="TIGR03026">
    <property type="entry name" value="NDP-sugDHase"/>
    <property type="match status" value="1"/>
</dbReference>
<feature type="binding site" evidence="10">
    <location>
        <position position="87"/>
    </location>
    <ligand>
        <name>NAD(+)</name>
        <dbReference type="ChEBI" id="CHEBI:57540"/>
    </ligand>
</feature>
<evidence type="ECO:0000256" key="2">
    <source>
        <dbReference type="ARBA" id="ARBA00006601"/>
    </source>
</evidence>
<feature type="binding site" evidence="9">
    <location>
        <position position="203"/>
    </location>
    <ligand>
        <name>substrate</name>
    </ligand>
</feature>
<dbReference type="PIRSF" id="PIRSF000124">
    <property type="entry name" value="UDPglc_GDPman_dh"/>
    <property type="match status" value="1"/>
</dbReference>
<evidence type="ECO:0000256" key="10">
    <source>
        <dbReference type="PIRSR" id="PIRSR500134-3"/>
    </source>
</evidence>
<dbReference type="GO" id="GO:0003979">
    <property type="term" value="F:UDP-glucose 6-dehydrogenase activity"/>
    <property type="evidence" value="ECO:0007669"/>
    <property type="project" value="UniProtKB-EC"/>
</dbReference>
<evidence type="ECO:0000313" key="13">
    <source>
        <dbReference type="Proteomes" id="UP000447393"/>
    </source>
</evidence>
<dbReference type="InterPro" id="IPR028357">
    <property type="entry name" value="UDPglc_DH_bac"/>
</dbReference>
<proteinExistence type="inferred from homology"/>
<dbReference type="GO" id="GO:0051287">
    <property type="term" value="F:NAD binding"/>
    <property type="evidence" value="ECO:0007669"/>
    <property type="project" value="InterPro"/>
</dbReference>
<feature type="domain" description="UDP-glucose/GDP-mannose dehydrogenase C-terminal" evidence="11">
    <location>
        <begin position="312"/>
        <end position="408"/>
    </location>
</feature>
<dbReference type="Gene3D" id="1.20.5.100">
    <property type="entry name" value="Cytochrome c1, transmembrane anchor, C-terminal"/>
    <property type="match status" value="1"/>
</dbReference>
<keyword evidence="4 7" id="KW-0560">Oxidoreductase</keyword>
<evidence type="ECO:0000256" key="4">
    <source>
        <dbReference type="ARBA" id="ARBA00023002"/>
    </source>
</evidence>
<evidence type="ECO:0000259" key="11">
    <source>
        <dbReference type="SMART" id="SM00984"/>
    </source>
</evidence>
<feature type="binding site" evidence="10">
    <location>
        <position position="326"/>
    </location>
    <ligand>
        <name>NAD(+)</name>
        <dbReference type="ChEBI" id="CHEBI:57540"/>
    </ligand>
</feature>
<dbReference type="Pfam" id="PF00984">
    <property type="entry name" value="UDPG_MGDP_dh"/>
    <property type="match status" value="1"/>
</dbReference>
<dbReference type="PIRSF" id="PIRSF500134">
    <property type="entry name" value="UDPglc_DH_bac"/>
    <property type="match status" value="1"/>
</dbReference>
<feature type="binding site" evidence="10">
    <location>
        <position position="31"/>
    </location>
    <ligand>
        <name>NAD(+)</name>
        <dbReference type="ChEBI" id="CHEBI:57540"/>
    </ligand>
</feature>
<comment type="similarity">
    <text evidence="2 7">Belongs to the UDP-glucose/GDP-mannose dehydrogenase family.</text>
</comment>
<sequence length="441" mass="48610">MRKITVIGTGYVGLVTGTCLANLGHEVTCVDIDEERIDALNDGHCPFHEPGLLSLIKSNLLEKRLRFTTILKKAVHHAEAIFIAVGTPENEDGSADLSYVKSAVQNLSPYINDGTLIIIKSTVPPGTNQKVREWMQSDSGRTFHVVSNPEFLREGSALHDFFYGDRIVIGSTDNNAGRFLEDIYSKINTPFLQTDPLSAEMIKYASNAFLATKISFINEISSVCGDLGADIEQVAQGMGMDSRIGEQFLRAGIGFGGSCFPKDTKALVQVAQETGHPFKLLSAVMDVNERQKNLLIDKALKRYGSLKGKHVAVLGLAFKPNTDDIRESPGISLIKRLQKLGSIPIAYDPVVKNIPYCAVNNSIHEVLSGADFAMICTEWPSISDLPLDVYENTMKEAVLFDGRNCYAREDFEGRTIEYHSVGRQPYEGLITNKQSIKFKLL</sequence>
<dbReference type="SUPFAM" id="SSF48179">
    <property type="entry name" value="6-phosphogluconate dehydrogenase C-terminal domain-like"/>
    <property type="match status" value="1"/>
</dbReference>
<feature type="binding site" evidence="9">
    <location>
        <begin position="151"/>
        <end position="154"/>
    </location>
    <ligand>
        <name>substrate</name>
    </ligand>
</feature>
<evidence type="ECO:0000256" key="1">
    <source>
        <dbReference type="ARBA" id="ARBA00004701"/>
    </source>
</evidence>
<dbReference type="PANTHER" id="PTHR43750">
    <property type="entry name" value="UDP-GLUCOSE 6-DEHYDROGENASE TUAD"/>
    <property type="match status" value="1"/>
</dbReference>
<dbReference type="SMART" id="SM00984">
    <property type="entry name" value="UDPG_MGDP_dh_C"/>
    <property type="match status" value="1"/>
</dbReference>
<comment type="pathway">
    <text evidence="1">Nucleotide-sugar biosynthesis; UDP-alpha-D-glucuronate biosynthesis; UDP-alpha-D-glucuronate from UDP-alpha-D-glucose: step 1/1.</text>
</comment>
<dbReference type="Pfam" id="PF03721">
    <property type="entry name" value="UDPG_MGDP_dh_N"/>
    <property type="match status" value="1"/>
</dbReference>
<dbReference type="InterPro" id="IPR017476">
    <property type="entry name" value="UDP-Glc/GDP-Man"/>
</dbReference>
<feature type="binding site" evidence="10">
    <location>
        <position position="122"/>
    </location>
    <ligand>
        <name>NAD(+)</name>
        <dbReference type="ChEBI" id="CHEBI:57540"/>
    </ligand>
</feature>
<evidence type="ECO:0000256" key="7">
    <source>
        <dbReference type="PIRNR" id="PIRNR000124"/>
    </source>
</evidence>
<dbReference type="SUPFAM" id="SSF51735">
    <property type="entry name" value="NAD(P)-binding Rossmann-fold domains"/>
    <property type="match status" value="1"/>
</dbReference>
<reference evidence="12 13" key="1">
    <citation type="submission" date="2019-11" db="EMBL/GenBank/DDBJ databases">
        <title>Genome sequences of 17 halophilic strains isolated from different environments.</title>
        <authorList>
            <person name="Furrow R.E."/>
        </authorList>
    </citation>
    <scope>NUCLEOTIDE SEQUENCE [LARGE SCALE GENOMIC DNA]</scope>
    <source>
        <strain evidence="12 13">22505_10_Sand</strain>
    </source>
</reference>
<gene>
    <name evidence="12" type="ORF">GLV98_02740</name>
</gene>
<feature type="binding site" evidence="9">
    <location>
        <position position="319"/>
    </location>
    <ligand>
        <name>substrate</name>
    </ligand>
</feature>
<dbReference type="InterPro" id="IPR036291">
    <property type="entry name" value="NAD(P)-bd_dom_sf"/>
</dbReference>
<dbReference type="AlphaFoldDB" id="A0A845EAS8"/>
<dbReference type="GO" id="GO:0000271">
    <property type="term" value="P:polysaccharide biosynthetic process"/>
    <property type="evidence" value="ECO:0007669"/>
    <property type="project" value="InterPro"/>
</dbReference>
<accession>A0A845EAS8</accession>
<evidence type="ECO:0000256" key="6">
    <source>
        <dbReference type="ARBA" id="ARBA00047473"/>
    </source>
</evidence>
<feature type="binding site" evidence="10">
    <location>
        <position position="36"/>
    </location>
    <ligand>
        <name>NAD(+)</name>
        <dbReference type="ChEBI" id="CHEBI:57540"/>
    </ligand>
</feature>
<protein>
    <recommendedName>
        <fullName evidence="3 7">UDP-glucose 6-dehydrogenase</fullName>
        <ecNumber evidence="3 7">1.1.1.22</ecNumber>
    </recommendedName>
</protein>
<feature type="binding site" evidence="9">
    <location>
        <position position="256"/>
    </location>
    <ligand>
        <name>substrate</name>
    </ligand>
</feature>
<feature type="binding site" evidence="10">
    <location>
        <position position="154"/>
    </location>
    <ligand>
        <name>NAD(+)</name>
        <dbReference type="ChEBI" id="CHEBI:57540"/>
    </ligand>
</feature>
<comment type="caution">
    <text evidence="12">The sequence shown here is derived from an EMBL/GenBank/DDBJ whole genome shotgun (WGS) entry which is preliminary data.</text>
</comment>
<dbReference type="InterPro" id="IPR014027">
    <property type="entry name" value="UDP-Glc/GDP-Man_DH_C"/>
</dbReference>
<evidence type="ECO:0000256" key="9">
    <source>
        <dbReference type="PIRSR" id="PIRSR500134-2"/>
    </source>
</evidence>
<name>A0A845EAS8_9BACI</name>
<dbReference type="Proteomes" id="UP000447393">
    <property type="component" value="Unassembled WGS sequence"/>
</dbReference>
<organism evidence="12 13">
    <name type="scientific">Halobacillus litoralis</name>
    <dbReference type="NCBI Taxonomy" id="45668"/>
    <lineage>
        <taxon>Bacteria</taxon>
        <taxon>Bacillati</taxon>
        <taxon>Bacillota</taxon>
        <taxon>Bacilli</taxon>
        <taxon>Bacillales</taxon>
        <taxon>Bacillaceae</taxon>
        <taxon>Halobacillus</taxon>
    </lineage>
</organism>
<feature type="binding site" evidence="9">
    <location>
        <begin position="248"/>
        <end position="252"/>
    </location>
    <ligand>
        <name>substrate</name>
    </ligand>
</feature>
<evidence type="ECO:0000256" key="8">
    <source>
        <dbReference type="PIRSR" id="PIRSR500134-1"/>
    </source>
</evidence>
<dbReference type="OrthoDB" id="9803238at2"/>
<feature type="binding site" evidence="10">
    <location>
        <position position="262"/>
    </location>
    <ligand>
        <name>NAD(+)</name>
        <dbReference type="ChEBI" id="CHEBI:57540"/>
    </ligand>
</feature>
<dbReference type="GO" id="GO:0006065">
    <property type="term" value="P:UDP-glucuronate biosynthetic process"/>
    <property type="evidence" value="ECO:0007669"/>
    <property type="project" value="UniProtKB-UniPathway"/>
</dbReference>
<dbReference type="UniPathway" id="UPA00038">
    <property type="reaction ID" value="UER00491"/>
</dbReference>
<evidence type="ECO:0000256" key="3">
    <source>
        <dbReference type="ARBA" id="ARBA00012954"/>
    </source>
</evidence>
<dbReference type="Gene3D" id="3.40.50.720">
    <property type="entry name" value="NAD(P)-binding Rossmann-like Domain"/>
    <property type="match status" value="2"/>
</dbReference>
<dbReference type="InterPro" id="IPR008927">
    <property type="entry name" value="6-PGluconate_DH-like_C_sf"/>
</dbReference>
<keyword evidence="5 7" id="KW-0520">NAD</keyword>
<dbReference type="RefSeq" id="WP_160911881.1">
    <property type="nucleotide sequence ID" value="NZ_WMEZ01000001.1"/>
</dbReference>